<dbReference type="AlphaFoldDB" id="A0A9Q1BAX5"/>
<reference evidence="1" key="1">
    <citation type="submission" date="2021-10" db="EMBL/GenBank/DDBJ databases">
        <title>Tropical sea cucumber genome reveals ecological adaptation and Cuvierian tubules defense mechanism.</title>
        <authorList>
            <person name="Chen T."/>
        </authorList>
    </citation>
    <scope>NUCLEOTIDE SEQUENCE</scope>
    <source>
        <strain evidence="1">Nanhai2018</strain>
        <tissue evidence="1">Muscle</tissue>
    </source>
</reference>
<name>A0A9Q1BAX5_HOLLE</name>
<protein>
    <submittedName>
        <fullName evidence="1">Uncharacterized protein</fullName>
    </submittedName>
</protein>
<dbReference type="Proteomes" id="UP001152320">
    <property type="component" value="Unassembled WGS sequence"/>
</dbReference>
<sequence length="197" mass="22270">MSFAISNRQKRRKVNATVDKYIEDIRRESEINDDISIAAAHQSAARQVIYISQQDQASSEAQPNLEHIEQVVTEPSQEECVLYHSLSSDADTADFNFLVDEEENICPIGSPSDKSTSESELGFDLQDEIAKWSTDHNITHRALSDLLKILGEDHPELPKHPRTLLGTNTNYTLKLFLAENIIILAFSEGFFQSYLML</sequence>
<gene>
    <name evidence="1" type="ORF">HOLleu_43676</name>
</gene>
<dbReference type="EMBL" id="JAIZAY010000410">
    <property type="protein sequence ID" value="KAJ8018364.1"/>
    <property type="molecule type" value="Genomic_DNA"/>
</dbReference>
<comment type="caution">
    <text evidence="1">The sequence shown here is derived from an EMBL/GenBank/DDBJ whole genome shotgun (WGS) entry which is preliminary data.</text>
</comment>
<organism evidence="1 2">
    <name type="scientific">Holothuria leucospilota</name>
    <name type="common">Black long sea cucumber</name>
    <name type="synonym">Mertensiothuria leucospilota</name>
    <dbReference type="NCBI Taxonomy" id="206669"/>
    <lineage>
        <taxon>Eukaryota</taxon>
        <taxon>Metazoa</taxon>
        <taxon>Echinodermata</taxon>
        <taxon>Eleutherozoa</taxon>
        <taxon>Echinozoa</taxon>
        <taxon>Holothuroidea</taxon>
        <taxon>Aspidochirotacea</taxon>
        <taxon>Aspidochirotida</taxon>
        <taxon>Holothuriidae</taxon>
        <taxon>Holothuria</taxon>
    </lineage>
</organism>
<evidence type="ECO:0000313" key="2">
    <source>
        <dbReference type="Proteomes" id="UP001152320"/>
    </source>
</evidence>
<proteinExistence type="predicted"/>
<accession>A0A9Q1BAX5</accession>
<evidence type="ECO:0000313" key="1">
    <source>
        <dbReference type="EMBL" id="KAJ8018364.1"/>
    </source>
</evidence>
<keyword evidence="2" id="KW-1185">Reference proteome</keyword>
<dbReference type="OrthoDB" id="7539153at2759"/>